<evidence type="ECO:0000313" key="2">
    <source>
        <dbReference type="EMBL" id="HHH13874.1"/>
    </source>
</evidence>
<sequence>MTQLDKTLSAREDDALHTVVDRVRHEQLRLLVRHLHLVLPGSLAIALLLAWGFGTQAGTVRAVAWFLAIVVLVGVRLLVVKRVMRRAEESGDYRRLRQVLLLGALVSGCIWGLGGVLFFDPRDAYGFALLVIVLGGVVAGSLGPHSYYFPNYAAFAVPTMTPLIATVFLQGSSFYSLVGVAMIFFLLLNLYYSKQYEGMVLRSIQLQFSNEDLLQELKRTNRQLHRYSFTDSLTGVGNRRQFD</sequence>
<feature type="transmembrane region" description="Helical" evidence="1">
    <location>
        <begin position="34"/>
        <end position="54"/>
    </location>
</feature>
<keyword evidence="1" id="KW-1133">Transmembrane helix</keyword>
<feature type="transmembrane region" description="Helical" evidence="1">
    <location>
        <begin position="174"/>
        <end position="192"/>
    </location>
</feature>
<feature type="transmembrane region" description="Helical" evidence="1">
    <location>
        <begin position="99"/>
        <end position="119"/>
    </location>
</feature>
<evidence type="ECO:0000256" key="1">
    <source>
        <dbReference type="SAM" id="Phobius"/>
    </source>
</evidence>
<feature type="transmembrane region" description="Helical" evidence="1">
    <location>
        <begin position="125"/>
        <end position="142"/>
    </location>
</feature>
<keyword evidence="1" id="KW-0812">Transmembrane</keyword>
<reference evidence="2" key="1">
    <citation type="journal article" date="2020" name="mSystems">
        <title>Genome- and Community-Level Interaction Insights into Carbon Utilization and Element Cycling Functions of Hydrothermarchaeota in Hydrothermal Sediment.</title>
        <authorList>
            <person name="Zhou Z."/>
            <person name="Liu Y."/>
            <person name="Xu W."/>
            <person name="Pan J."/>
            <person name="Luo Z.H."/>
            <person name="Li M."/>
        </authorList>
    </citation>
    <scope>NUCLEOTIDE SEQUENCE [LARGE SCALE GENOMIC DNA]</scope>
    <source>
        <strain evidence="2">HyVt-535</strain>
    </source>
</reference>
<accession>A0A7C5IZC6</accession>
<dbReference type="Proteomes" id="UP000886100">
    <property type="component" value="Unassembled WGS sequence"/>
</dbReference>
<protein>
    <recommendedName>
        <fullName evidence="3">Diguanylate cyclase</fullName>
    </recommendedName>
</protein>
<dbReference type="EMBL" id="DROM01000393">
    <property type="protein sequence ID" value="HHH13874.1"/>
    <property type="molecule type" value="Genomic_DNA"/>
</dbReference>
<feature type="transmembrane region" description="Helical" evidence="1">
    <location>
        <begin position="149"/>
        <end position="168"/>
    </location>
</feature>
<organism evidence="2">
    <name type="scientific">Thiolapillus brandeum</name>
    <dbReference type="NCBI Taxonomy" id="1076588"/>
    <lineage>
        <taxon>Bacteria</taxon>
        <taxon>Pseudomonadati</taxon>
        <taxon>Pseudomonadota</taxon>
        <taxon>Gammaproteobacteria</taxon>
        <taxon>Chromatiales</taxon>
        <taxon>Sedimenticolaceae</taxon>
        <taxon>Thiolapillus</taxon>
    </lineage>
</organism>
<proteinExistence type="predicted"/>
<keyword evidence="1" id="KW-0472">Membrane</keyword>
<feature type="transmembrane region" description="Helical" evidence="1">
    <location>
        <begin position="60"/>
        <end position="79"/>
    </location>
</feature>
<comment type="caution">
    <text evidence="2">The sequence shown here is derived from an EMBL/GenBank/DDBJ whole genome shotgun (WGS) entry which is preliminary data.</text>
</comment>
<name>A0A7C5IZC6_9GAMM</name>
<evidence type="ECO:0008006" key="3">
    <source>
        <dbReference type="Google" id="ProtNLM"/>
    </source>
</evidence>
<gene>
    <name evidence="2" type="ORF">ENJ98_06515</name>
</gene>
<feature type="non-terminal residue" evidence="2">
    <location>
        <position position="243"/>
    </location>
</feature>
<dbReference type="AlphaFoldDB" id="A0A7C5IZC6"/>